<reference evidence="1 2" key="1">
    <citation type="submission" date="2023-06" db="EMBL/GenBank/DDBJ databases">
        <authorList>
            <person name="Oyuntsetseg B."/>
            <person name="Kim S.B."/>
        </authorList>
    </citation>
    <scope>NUCLEOTIDE SEQUENCE [LARGE SCALE GENOMIC DNA]</scope>
    <source>
        <strain evidence="1 2">4-36</strain>
    </source>
</reference>
<protein>
    <submittedName>
        <fullName evidence="1">DUF6519 domain-containing protein</fullName>
    </submittedName>
</protein>
<dbReference type="RefSeq" id="WP_285995663.1">
    <property type="nucleotide sequence ID" value="NZ_CP127295.1"/>
</dbReference>
<dbReference type="AlphaFoldDB" id="A0A9Y2JKL2"/>
<keyword evidence="2" id="KW-1185">Reference proteome</keyword>
<name>A0A9Y2JKL2_9PSEU</name>
<proteinExistence type="predicted"/>
<gene>
    <name evidence="1" type="ORF">QRX60_34730</name>
</gene>
<evidence type="ECO:0000313" key="1">
    <source>
        <dbReference type="EMBL" id="WIX99180.1"/>
    </source>
</evidence>
<dbReference type="InterPro" id="IPR045392">
    <property type="entry name" value="DUF6519"/>
</dbReference>
<organism evidence="1 2">
    <name type="scientific">Amycolatopsis mongoliensis</name>
    <dbReference type="NCBI Taxonomy" id="715475"/>
    <lineage>
        <taxon>Bacteria</taxon>
        <taxon>Bacillati</taxon>
        <taxon>Actinomycetota</taxon>
        <taxon>Actinomycetes</taxon>
        <taxon>Pseudonocardiales</taxon>
        <taxon>Pseudonocardiaceae</taxon>
        <taxon>Amycolatopsis</taxon>
    </lineage>
</organism>
<evidence type="ECO:0000313" key="2">
    <source>
        <dbReference type="Proteomes" id="UP001239397"/>
    </source>
</evidence>
<dbReference type="EMBL" id="CP127295">
    <property type="protein sequence ID" value="WIX99180.1"/>
    <property type="molecule type" value="Genomic_DNA"/>
</dbReference>
<sequence length="441" mass="47882">MKADFSRSTFRPGRGYSAVLAQQGRVQLDADVNEQAAIQLHLARTIAADVIGPHGGPGDGFTVAYVPSPDGKKPADLAITPGRYYVDGVLADSAPPPVYQAVGGSTEDTQDTEDTAGLGYWNQPFAFRDPENGADLLPTPPFLVYLRLDERLVTAVQDPAIRESALGAALPDTGARTQVTWQVLAAASLKPEAFDEWVTQRTAESAFLAARVQKPDGTDDDPCVLAPDAAYRGPENQLYRVEVHQGGSAESATFKWSRDNGSIVFPLTGVDGQWVTLETLGRDDKLAVEVGDWVEAADDTTAARDEVTPLLRVEELDPAGRRVRLSAPPEVGSRHPLLRRWDQQPPRLRDGAVRITEGDWLDLEDGVQVWFAAEGTYRTGDHWLIPARTLTADVEWPVDTAGRPLLLPPAGEPAHYAPLAWVGDSGQVTPLRRTFQHLPPL</sequence>
<dbReference type="Pfam" id="PF20129">
    <property type="entry name" value="DUF6519"/>
    <property type="match status" value="2"/>
</dbReference>
<dbReference type="Proteomes" id="UP001239397">
    <property type="component" value="Chromosome"/>
</dbReference>
<dbReference type="KEGG" id="amog:QRX60_34730"/>
<accession>A0A9Y2JKL2</accession>